<feature type="domain" description="Splicing factor Cactin C-terminal" evidence="4">
    <location>
        <begin position="424"/>
        <end position="556"/>
    </location>
</feature>
<evidence type="ECO:0000259" key="5">
    <source>
        <dbReference type="Pfam" id="PF10312"/>
    </source>
</evidence>
<gene>
    <name evidence="6" type="ORF">G7K_4301-t1</name>
</gene>
<reference evidence="6 7" key="2">
    <citation type="journal article" date="2014" name="J. Gen. Appl. Microbiol.">
        <title>The early diverging ascomycetous budding yeast Saitoella complicata has three histone deacetylases belonging to the Clr6, Hos2, and Rpd3 lineages.</title>
        <authorList>
            <person name="Nishida H."/>
            <person name="Matsumoto T."/>
            <person name="Kondo S."/>
            <person name="Hamamoto M."/>
            <person name="Yoshikawa H."/>
        </authorList>
    </citation>
    <scope>NUCLEOTIDE SEQUENCE [LARGE SCALE GENOMIC DNA]</scope>
    <source>
        <strain evidence="6 7">NRRL Y-17804</strain>
    </source>
</reference>
<name>A0A0E9NJW0_SAICN</name>
<feature type="compositionally biased region" description="Basic and acidic residues" evidence="3">
    <location>
        <begin position="61"/>
        <end position="84"/>
    </location>
</feature>
<dbReference type="OMA" id="HIDFWND"/>
<accession>A0A0E9NJW0</accession>
<organism evidence="6 7">
    <name type="scientific">Saitoella complicata (strain BCRC 22490 / CBS 7301 / JCM 7358 / NBRC 10748 / NRRL Y-17804)</name>
    <dbReference type="NCBI Taxonomy" id="698492"/>
    <lineage>
        <taxon>Eukaryota</taxon>
        <taxon>Fungi</taxon>
        <taxon>Dikarya</taxon>
        <taxon>Ascomycota</taxon>
        <taxon>Taphrinomycotina</taxon>
        <taxon>Taphrinomycotina incertae sedis</taxon>
        <taxon>Saitoella</taxon>
    </lineage>
</organism>
<feature type="compositionally biased region" description="Low complexity" evidence="3">
    <location>
        <begin position="417"/>
        <end position="428"/>
    </location>
</feature>
<feature type="domain" description="Splicing factor cactin central" evidence="5">
    <location>
        <begin position="83"/>
        <end position="278"/>
    </location>
</feature>
<evidence type="ECO:0000313" key="7">
    <source>
        <dbReference type="Proteomes" id="UP000033140"/>
    </source>
</evidence>
<dbReference type="Pfam" id="PF09732">
    <property type="entry name" value="CactinC_cactus"/>
    <property type="match status" value="1"/>
</dbReference>
<sequence length="556" mass="64566">MSDRYSRRDEYTGGSSRDHRRRSRSPGYDSGSGRSARRPLPTYDDYDRRRRLQEETQQDTYRARNDARDYKAHRMEEQSRYQQMREAEQSREWVEKEDDFVLKQAKKRSAIRIKEGRGKAIDLLTVMLAIVERSGDAAADWEEEELGAGMEVQIREPGGVIEELGKKELEEMCEDVEQFRKLERSRSSAEYWKAIATLGRERLKMMSASSYDSSGRAIAPVQSDIDQLLSKKDYDALCTLELQIEKKLSSREPIDVDYWTALLKSLTVWKAKARLKRMYDKIADARVERLRIRESVEARRVEDELRQEIANLGELKAPEFVNVMDPEPALKIAYDDRNLPVVDEVDYRLNLLKSREAVKEARFIAKKPIALPQPTESKPIAAPTSTNASFATQLYNHEAAKGERDGEEPFNTDIALPSSSTHPWSSTHTPRKPLYFNRVQLGFEWNKYNQTHYDADNPPPKVVQGYKFNIFYPELVDMTKAPTYVIERNGKKRGTVEDDGMCVIRFKAGAPYEDVAFRIVDKDWDYSARRDRGFKSSFDKGVLQLHFHFKKVFYRK</sequence>
<dbReference type="PANTHER" id="PTHR21737:SF4">
    <property type="entry name" value="SPLICING FACTOR CACTIN"/>
    <property type="match status" value="1"/>
</dbReference>
<dbReference type="SMART" id="SM01050">
    <property type="entry name" value="CactinC_cactus"/>
    <property type="match status" value="1"/>
</dbReference>
<proteinExistence type="inferred from homology"/>
<dbReference type="InterPro" id="IPR019134">
    <property type="entry name" value="Cactin_C"/>
</dbReference>
<feature type="compositionally biased region" description="Basic and acidic residues" evidence="3">
    <location>
        <begin position="1"/>
        <end position="11"/>
    </location>
</feature>
<dbReference type="RefSeq" id="XP_019021390.1">
    <property type="nucleotide sequence ID" value="XM_019169877.1"/>
</dbReference>
<dbReference type="STRING" id="698492.A0A0E9NJW0"/>
<dbReference type="Proteomes" id="UP000033140">
    <property type="component" value="Unassembled WGS sequence"/>
</dbReference>
<comment type="caution">
    <text evidence="6">The sequence shown here is derived from an EMBL/GenBank/DDBJ whole genome shotgun (WGS) entry which is preliminary data.</text>
</comment>
<dbReference type="InterPro" id="IPR018816">
    <property type="entry name" value="Cactin_central"/>
</dbReference>
<evidence type="ECO:0000313" key="6">
    <source>
        <dbReference type="EMBL" id="GAO50167.1"/>
    </source>
</evidence>
<dbReference type="GO" id="GO:0005681">
    <property type="term" value="C:spliceosomal complex"/>
    <property type="evidence" value="ECO:0007669"/>
    <property type="project" value="TreeGrafter"/>
</dbReference>
<dbReference type="GO" id="GO:0005737">
    <property type="term" value="C:cytoplasm"/>
    <property type="evidence" value="ECO:0007669"/>
    <property type="project" value="TreeGrafter"/>
</dbReference>
<dbReference type="Pfam" id="PF10312">
    <property type="entry name" value="Cactin_mid"/>
    <property type="match status" value="1"/>
</dbReference>
<evidence type="ECO:0000256" key="3">
    <source>
        <dbReference type="SAM" id="MobiDB-lite"/>
    </source>
</evidence>
<reference evidence="6 7" key="3">
    <citation type="journal article" date="2015" name="Genome Announc.">
        <title>Draft Genome Sequence of the Archiascomycetous Yeast Saitoella complicata.</title>
        <authorList>
            <person name="Yamauchi K."/>
            <person name="Kondo S."/>
            <person name="Hamamoto M."/>
            <person name="Takahashi Y."/>
            <person name="Ogura Y."/>
            <person name="Hayashi T."/>
            <person name="Nishida H."/>
        </authorList>
    </citation>
    <scope>NUCLEOTIDE SEQUENCE [LARGE SCALE GENOMIC DNA]</scope>
    <source>
        <strain evidence="6 7">NRRL Y-17804</strain>
    </source>
</reference>
<evidence type="ECO:0000259" key="4">
    <source>
        <dbReference type="Pfam" id="PF09732"/>
    </source>
</evidence>
<dbReference type="GO" id="GO:0045292">
    <property type="term" value="P:mRNA cis splicing, via spliceosome"/>
    <property type="evidence" value="ECO:0007669"/>
    <property type="project" value="TreeGrafter"/>
</dbReference>
<evidence type="ECO:0000256" key="1">
    <source>
        <dbReference type="ARBA" id="ARBA00006895"/>
    </source>
</evidence>
<evidence type="ECO:0000256" key="2">
    <source>
        <dbReference type="ARBA" id="ARBA00034534"/>
    </source>
</evidence>
<feature type="region of interest" description="Disordered" evidence="3">
    <location>
        <begin position="1"/>
        <end position="84"/>
    </location>
</feature>
<dbReference type="AlphaFoldDB" id="A0A0E9NJW0"/>
<dbReference type="EMBL" id="BACD03000030">
    <property type="protein sequence ID" value="GAO50167.1"/>
    <property type="molecule type" value="Genomic_DNA"/>
</dbReference>
<feature type="region of interest" description="Disordered" evidence="3">
    <location>
        <begin position="400"/>
        <end position="429"/>
    </location>
</feature>
<dbReference type="OrthoDB" id="265955at2759"/>
<keyword evidence="7" id="KW-1185">Reference proteome</keyword>
<dbReference type="PANTHER" id="PTHR21737">
    <property type="entry name" value="POLYGLUTAMINE BINDING PROTEIN 1/MARVEL MEMBRANE-ASSOCIATING DOMAIN CONTAINING 3"/>
    <property type="match status" value="1"/>
</dbReference>
<comment type="similarity">
    <text evidence="1">Belongs to the CACTIN family.</text>
</comment>
<feature type="compositionally biased region" description="Basic and acidic residues" evidence="3">
    <location>
        <begin position="45"/>
        <end position="54"/>
    </location>
</feature>
<reference evidence="6 7" key="1">
    <citation type="journal article" date="2011" name="J. Gen. Appl. Microbiol.">
        <title>Draft genome sequencing of the enigmatic yeast Saitoella complicata.</title>
        <authorList>
            <person name="Nishida H."/>
            <person name="Hamamoto M."/>
            <person name="Sugiyama J."/>
        </authorList>
    </citation>
    <scope>NUCLEOTIDE SEQUENCE [LARGE SCALE GENOMIC DNA]</scope>
    <source>
        <strain evidence="6 7">NRRL Y-17804</strain>
    </source>
</reference>
<protein>
    <recommendedName>
        <fullName evidence="2">Splicing factor Cactin</fullName>
    </recommendedName>
</protein>